<dbReference type="AlphaFoldDB" id="A0A6J4UN04"/>
<evidence type="ECO:0000256" key="4">
    <source>
        <dbReference type="ARBA" id="ARBA00022989"/>
    </source>
</evidence>
<proteinExistence type="predicted"/>
<feature type="transmembrane region" description="Helical" evidence="6">
    <location>
        <begin position="65"/>
        <end position="94"/>
    </location>
</feature>
<keyword evidence="4 6" id="KW-1133">Transmembrane helix</keyword>
<keyword evidence="2" id="KW-0813">Transport</keyword>
<evidence type="ECO:0000259" key="7">
    <source>
        <dbReference type="Pfam" id="PF03600"/>
    </source>
</evidence>
<evidence type="ECO:0000256" key="2">
    <source>
        <dbReference type="ARBA" id="ARBA00022448"/>
    </source>
</evidence>
<feature type="transmembrane region" description="Helical" evidence="6">
    <location>
        <begin position="27"/>
        <end position="53"/>
    </location>
</feature>
<evidence type="ECO:0000256" key="1">
    <source>
        <dbReference type="ARBA" id="ARBA00004141"/>
    </source>
</evidence>
<accession>A0A6J4UN04</accession>
<keyword evidence="3 6" id="KW-0812">Transmembrane</keyword>
<dbReference type="PANTHER" id="PTHR43568:SF1">
    <property type="entry name" value="P PROTEIN"/>
    <property type="match status" value="1"/>
</dbReference>
<organism evidence="8">
    <name type="scientific">uncultured Thermoleophilia bacterium</name>
    <dbReference type="NCBI Taxonomy" id="1497501"/>
    <lineage>
        <taxon>Bacteria</taxon>
        <taxon>Bacillati</taxon>
        <taxon>Actinomycetota</taxon>
        <taxon>Thermoleophilia</taxon>
        <taxon>environmental samples</taxon>
    </lineage>
</organism>
<evidence type="ECO:0000256" key="3">
    <source>
        <dbReference type="ARBA" id="ARBA00022692"/>
    </source>
</evidence>
<name>A0A6J4UN04_9ACTN</name>
<dbReference type="EMBL" id="CADCWC010000435">
    <property type="protein sequence ID" value="CAA9552097.1"/>
    <property type="molecule type" value="Genomic_DNA"/>
</dbReference>
<dbReference type="InterPro" id="IPR004680">
    <property type="entry name" value="Cit_transptr-like_dom"/>
</dbReference>
<evidence type="ECO:0000313" key="8">
    <source>
        <dbReference type="EMBL" id="CAA9552097.1"/>
    </source>
</evidence>
<dbReference type="PANTHER" id="PTHR43568">
    <property type="entry name" value="P PROTEIN"/>
    <property type="match status" value="1"/>
</dbReference>
<evidence type="ECO:0000256" key="6">
    <source>
        <dbReference type="SAM" id="Phobius"/>
    </source>
</evidence>
<dbReference type="GO" id="GO:0055085">
    <property type="term" value="P:transmembrane transport"/>
    <property type="evidence" value="ECO:0007669"/>
    <property type="project" value="InterPro"/>
</dbReference>
<sequence length="130" mass="13455">GLEQVGVIDAIAEQTAELTGGSREAEFVGIMGVAAIGSAFVDNIPFTAAMIPIVEQLNETDDDGYWWALALGACYGGNATIVAAAANVACQGVAERHGVPISFREFLGWGLPATLLSLGIAAAYIMVFHV</sequence>
<dbReference type="GO" id="GO:0016020">
    <property type="term" value="C:membrane"/>
    <property type="evidence" value="ECO:0007669"/>
    <property type="project" value="UniProtKB-SubCell"/>
</dbReference>
<reference evidence="8" key="1">
    <citation type="submission" date="2020-02" db="EMBL/GenBank/DDBJ databases">
        <authorList>
            <person name="Meier V. D."/>
        </authorList>
    </citation>
    <scope>NUCLEOTIDE SEQUENCE</scope>
    <source>
        <strain evidence="8">AVDCRST_MAG79</strain>
    </source>
</reference>
<feature type="domain" description="Citrate transporter-like" evidence="7">
    <location>
        <begin position="1"/>
        <end position="122"/>
    </location>
</feature>
<evidence type="ECO:0000256" key="5">
    <source>
        <dbReference type="ARBA" id="ARBA00023136"/>
    </source>
</evidence>
<protein>
    <submittedName>
        <fullName evidence="8">Na+/H+ antiporter NhaD and related arsenite permeases</fullName>
    </submittedName>
</protein>
<feature type="non-terminal residue" evidence="8">
    <location>
        <position position="1"/>
    </location>
</feature>
<feature type="transmembrane region" description="Helical" evidence="6">
    <location>
        <begin position="106"/>
        <end position="127"/>
    </location>
</feature>
<dbReference type="Pfam" id="PF03600">
    <property type="entry name" value="CitMHS"/>
    <property type="match status" value="1"/>
</dbReference>
<dbReference type="InterPro" id="IPR051475">
    <property type="entry name" value="Diverse_Ion_Transporter"/>
</dbReference>
<comment type="subcellular location">
    <subcellularLocation>
        <location evidence="1">Membrane</location>
        <topology evidence="1">Multi-pass membrane protein</topology>
    </subcellularLocation>
</comment>
<keyword evidence="5 6" id="KW-0472">Membrane</keyword>
<gene>
    <name evidence="8" type="ORF">AVDCRST_MAG79-2787</name>
</gene>